<evidence type="ECO:0000256" key="1">
    <source>
        <dbReference type="SAM" id="MobiDB-lite"/>
    </source>
</evidence>
<feature type="transmembrane region" description="Helical" evidence="2">
    <location>
        <begin position="21"/>
        <end position="53"/>
    </location>
</feature>
<dbReference type="Proteomes" id="UP001157091">
    <property type="component" value="Unassembled WGS sequence"/>
</dbReference>
<dbReference type="CDD" id="cd00118">
    <property type="entry name" value="LysM"/>
    <property type="match status" value="1"/>
</dbReference>
<feature type="region of interest" description="Disordered" evidence="1">
    <location>
        <begin position="202"/>
        <end position="259"/>
    </location>
</feature>
<name>A0ABQ6I4H6_9MICO</name>
<dbReference type="EMBL" id="BSUK01000001">
    <property type="protein sequence ID" value="GMA25171.1"/>
    <property type="molecule type" value="Genomic_DNA"/>
</dbReference>
<evidence type="ECO:0000313" key="4">
    <source>
        <dbReference type="Proteomes" id="UP001157091"/>
    </source>
</evidence>
<evidence type="ECO:0000256" key="2">
    <source>
        <dbReference type="SAM" id="Phobius"/>
    </source>
</evidence>
<reference evidence="4" key="1">
    <citation type="journal article" date="2019" name="Int. J. Syst. Evol. Microbiol.">
        <title>The Global Catalogue of Microorganisms (GCM) 10K type strain sequencing project: providing services to taxonomists for standard genome sequencing and annotation.</title>
        <authorList>
            <consortium name="The Broad Institute Genomics Platform"/>
            <consortium name="The Broad Institute Genome Sequencing Center for Infectious Disease"/>
            <person name="Wu L."/>
            <person name="Ma J."/>
        </authorList>
    </citation>
    <scope>NUCLEOTIDE SEQUENCE [LARGE SCALE GENOMIC DNA]</scope>
    <source>
        <strain evidence="4">NBRC 106348</strain>
    </source>
</reference>
<dbReference type="InterPro" id="IPR018392">
    <property type="entry name" value="LysM"/>
</dbReference>
<gene>
    <name evidence="3" type="ORF">GCM10025864_29300</name>
</gene>
<keyword evidence="2" id="KW-0472">Membrane</keyword>
<dbReference type="Gene3D" id="3.10.350.10">
    <property type="entry name" value="LysM domain"/>
    <property type="match status" value="1"/>
</dbReference>
<accession>A0ABQ6I4H6</accession>
<keyword evidence="4" id="KW-1185">Reference proteome</keyword>
<dbReference type="InterPro" id="IPR036779">
    <property type="entry name" value="LysM_dom_sf"/>
</dbReference>
<dbReference type="RefSeq" id="WP_284293844.1">
    <property type="nucleotide sequence ID" value="NZ_BSUK01000001.1"/>
</dbReference>
<keyword evidence="2" id="KW-0812">Transmembrane</keyword>
<sequence>MARTARPDAPPTRAADGAGSFGAFAGLLGLAVAAPALATWLVVVAHGLVAPALGPDLALASRLDVLGVERLVAVPILLVGAVVAARLTIHTLLALGYVAAVRAGRPLPRLRDVVAQRAPVMVRALARRAVGAGVGMSLGAGAALAGSAAAFAAPAAMAAPAAATLVDHDAAHGATGSGADAGSAASRPDAARPAGALDLGWHETVTTPDDGADHAAAPQSRSGTPETALDLGWHPLATAPPTASTPTAARAADTGRPTRVTVHHGDSLWAIAAAHLGPHASDAEIARAWPRWYETNRHVIGADPDLLLPGTVLVAPEPA</sequence>
<feature type="transmembrane region" description="Helical" evidence="2">
    <location>
        <begin position="73"/>
        <end position="101"/>
    </location>
</feature>
<keyword evidence="2" id="KW-1133">Transmembrane helix</keyword>
<feature type="compositionally biased region" description="Low complexity" evidence="1">
    <location>
        <begin position="235"/>
        <end position="252"/>
    </location>
</feature>
<protein>
    <recommendedName>
        <fullName evidence="5">LysM domain-containing protein</fullName>
    </recommendedName>
</protein>
<evidence type="ECO:0008006" key="5">
    <source>
        <dbReference type="Google" id="ProtNLM"/>
    </source>
</evidence>
<organism evidence="3 4">
    <name type="scientific">Luteimicrobium album</name>
    <dbReference type="NCBI Taxonomy" id="1054550"/>
    <lineage>
        <taxon>Bacteria</taxon>
        <taxon>Bacillati</taxon>
        <taxon>Actinomycetota</taxon>
        <taxon>Actinomycetes</taxon>
        <taxon>Micrococcales</taxon>
        <taxon>Luteimicrobium</taxon>
    </lineage>
</organism>
<proteinExistence type="predicted"/>
<evidence type="ECO:0000313" key="3">
    <source>
        <dbReference type="EMBL" id="GMA25171.1"/>
    </source>
</evidence>
<comment type="caution">
    <text evidence="3">The sequence shown here is derived from an EMBL/GenBank/DDBJ whole genome shotgun (WGS) entry which is preliminary data.</text>
</comment>